<feature type="region of interest" description="Disordered" evidence="7">
    <location>
        <begin position="60"/>
        <end position="108"/>
    </location>
</feature>
<evidence type="ECO:0000313" key="10">
    <source>
        <dbReference type="Proteomes" id="UP000194236"/>
    </source>
</evidence>
<dbReference type="EMBL" id="MUJZ01070918">
    <property type="protein sequence ID" value="OTF69371.1"/>
    <property type="molecule type" value="Genomic_DNA"/>
</dbReference>
<dbReference type="SUPFAM" id="SSF57667">
    <property type="entry name" value="beta-beta-alpha zinc fingers"/>
    <property type="match status" value="2"/>
</dbReference>
<evidence type="ECO:0000256" key="4">
    <source>
        <dbReference type="ARBA" id="ARBA00022833"/>
    </source>
</evidence>
<accession>A0A1Y3ALP3</accession>
<dbReference type="InterPro" id="IPR051968">
    <property type="entry name" value="ZnFinger_Homeobox_TR"/>
</dbReference>
<dbReference type="PROSITE" id="PS00028">
    <property type="entry name" value="ZINC_FINGER_C2H2_1"/>
    <property type="match status" value="1"/>
</dbReference>
<dbReference type="AlphaFoldDB" id="A0A1Y3ALP3"/>
<feature type="compositionally biased region" description="Low complexity" evidence="7">
    <location>
        <begin position="60"/>
        <end position="74"/>
    </location>
</feature>
<dbReference type="InterPro" id="IPR013087">
    <property type="entry name" value="Znf_C2H2_type"/>
</dbReference>
<evidence type="ECO:0000259" key="8">
    <source>
        <dbReference type="PROSITE" id="PS00028"/>
    </source>
</evidence>
<organism evidence="9 10">
    <name type="scientific">Euroglyphus maynei</name>
    <name type="common">Mayne's house dust mite</name>
    <dbReference type="NCBI Taxonomy" id="6958"/>
    <lineage>
        <taxon>Eukaryota</taxon>
        <taxon>Metazoa</taxon>
        <taxon>Ecdysozoa</taxon>
        <taxon>Arthropoda</taxon>
        <taxon>Chelicerata</taxon>
        <taxon>Arachnida</taxon>
        <taxon>Acari</taxon>
        <taxon>Acariformes</taxon>
        <taxon>Sarcoptiformes</taxon>
        <taxon>Astigmata</taxon>
        <taxon>Psoroptidia</taxon>
        <taxon>Analgoidea</taxon>
        <taxon>Pyroglyphidae</taxon>
        <taxon>Pyroglyphinae</taxon>
        <taxon>Euroglyphus</taxon>
    </lineage>
</organism>
<dbReference type="SMART" id="SM00355">
    <property type="entry name" value="ZnF_C2H2"/>
    <property type="match status" value="6"/>
</dbReference>
<keyword evidence="10" id="KW-1185">Reference proteome</keyword>
<feature type="compositionally biased region" description="Polar residues" evidence="7">
    <location>
        <begin position="75"/>
        <end position="86"/>
    </location>
</feature>
<dbReference type="Pfam" id="PF24056">
    <property type="entry name" value="zf-C2H2_ZFHX3"/>
    <property type="match status" value="1"/>
</dbReference>
<comment type="subcellular location">
    <subcellularLocation>
        <location evidence="1">Nucleus</location>
    </subcellularLocation>
</comment>
<dbReference type="SMART" id="SM00451">
    <property type="entry name" value="ZnF_U1"/>
    <property type="match status" value="2"/>
</dbReference>
<evidence type="ECO:0000313" key="9">
    <source>
        <dbReference type="EMBL" id="OTF69371.1"/>
    </source>
</evidence>
<protein>
    <recommendedName>
        <fullName evidence="8">C2H2-type domain-containing protein</fullName>
    </recommendedName>
</protein>
<keyword evidence="3" id="KW-0677">Repeat</keyword>
<proteinExistence type="predicted"/>
<dbReference type="GO" id="GO:0005634">
    <property type="term" value="C:nucleus"/>
    <property type="evidence" value="ECO:0007669"/>
    <property type="project" value="UniProtKB-SubCell"/>
</dbReference>
<dbReference type="GO" id="GO:0008270">
    <property type="term" value="F:zinc ion binding"/>
    <property type="evidence" value="ECO:0007669"/>
    <property type="project" value="InterPro"/>
</dbReference>
<sequence length="765" mass="84917">MAAVASALSRSNNALSTVNSNLNNSSSSDIVSSSSLSSPNNPSDHNMNVDETNFVRQISSSQSIDDGEQQQQQSTTNITIPTMNDNNNDDKNSGPKPIMDNNFDNIKNNTNSNDAASQFASEFADLANLEKFAQAAAVAAAAQQQQQIDLHSIAAVMAAVAASNNNKISGQNHRTPSPGSTTTTNKRVTSPKNGSNQHNSGGLLTTNDNKSISSLFNINSQSDGDTSNLLATVVNNHVTRSTSNHPPLLMQHSRNSCKTLKCPKCNWHYKYQETLEIHMKEKHPENEMNCIYCLTNQPHPRLARGETYTCGYKPYRCDLQVKTTTPPSQTPPTTPNPNTNTGSGKQKATWRCDVCNYETNVARNLRIHMTSEKHTHNIMVLKQNVTQMQQLNAIQQAGILSPELLQLNPGFFAAAAAAAAAASGINNSAETNTINNNDNNASMQPEVALADMAYNHALLMMASQQQQRTMAALMQQQQLQQQQTNESKSIMPNGLQATFDMEHNDPNVASIANSIPFDENCHLYHCCVCGNFTTDSIDTLNQHIQCDRTRTREDEVLMSIGGSYICKLCSYKTNLKANFQLHCKTDKHLQRLQHVNHIKEGIGSTDNDVQAAEQLKLKLAQMSNPIQVIRCNVCNYYTNSIHKLQLHCANPRHNVYSRIFNHLKNNEFNISGNKYFYCTLCSTATATKIQLIQHLNSLKHLRNENLRHQQQSNNNTSTTSTTSLMKDSDEEIREMFLVKELRPGDKIIFDNNNNNGKFIHSFILL</sequence>
<evidence type="ECO:0000256" key="2">
    <source>
        <dbReference type="ARBA" id="ARBA00022723"/>
    </source>
</evidence>
<evidence type="ECO:0000256" key="5">
    <source>
        <dbReference type="ARBA" id="ARBA00023015"/>
    </source>
</evidence>
<keyword evidence="5" id="KW-0805">Transcription regulation</keyword>
<dbReference type="InterPro" id="IPR003604">
    <property type="entry name" value="Matrin/U1-like-C_Znf_C2H2"/>
</dbReference>
<feature type="region of interest" description="Disordered" evidence="7">
    <location>
        <begin position="166"/>
        <end position="206"/>
    </location>
</feature>
<reference evidence="9 10" key="1">
    <citation type="submission" date="2017-03" db="EMBL/GenBank/DDBJ databases">
        <title>Genome Survey of Euroglyphus maynei.</title>
        <authorList>
            <person name="Arlian L.G."/>
            <person name="Morgan M.S."/>
            <person name="Rider S.D."/>
        </authorList>
    </citation>
    <scope>NUCLEOTIDE SEQUENCE [LARGE SCALE GENOMIC DNA]</scope>
    <source>
        <strain evidence="9">Arlian Lab</strain>
        <tissue evidence="9">Whole body</tissue>
    </source>
</reference>
<keyword evidence="4" id="KW-0862">Zinc</keyword>
<evidence type="ECO:0000256" key="1">
    <source>
        <dbReference type="ARBA" id="ARBA00004123"/>
    </source>
</evidence>
<comment type="caution">
    <text evidence="9">The sequence shown here is derived from an EMBL/GenBank/DDBJ whole genome shotgun (WGS) entry which is preliminary data.</text>
</comment>
<evidence type="ECO:0000256" key="6">
    <source>
        <dbReference type="ARBA" id="ARBA00023163"/>
    </source>
</evidence>
<feature type="region of interest" description="Disordered" evidence="7">
    <location>
        <begin position="19"/>
        <end position="48"/>
    </location>
</feature>
<dbReference type="GO" id="GO:0000978">
    <property type="term" value="F:RNA polymerase II cis-regulatory region sequence-specific DNA binding"/>
    <property type="evidence" value="ECO:0007669"/>
    <property type="project" value="TreeGrafter"/>
</dbReference>
<keyword evidence="2" id="KW-0479">Metal-binding</keyword>
<feature type="compositionally biased region" description="Low complexity" evidence="7">
    <location>
        <begin position="19"/>
        <end position="43"/>
    </location>
</feature>
<keyword evidence="6" id="KW-0804">Transcription</keyword>
<evidence type="ECO:0000256" key="7">
    <source>
        <dbReference type="SAM" id="MobiDB-lite"/>
    </source>
</evidence>
<dbReference type="PANTHER" id="PTHR45891">
    <property type="entry name" value="ZINC FINGER HOMEOBOX PROTEIN"/>
    <property type="match status" value="1"/>
</dbReference>
<name>A0A1Y3ALP3_EURMA</name>
<dbReference type="GO" id="GO:0000981">
    <property type="term" value="F:DNA-binding transcription factor activity, RNA polymerase II-specific"/>
    <property type="evidence" value="ECO:0007669"/>
    <property type="project" value="TreeGrafter"/>
</dbReference>
<dbReference type="Proteomes" id="UP000194236">
    <property type="component" value="Unassembled WGS sequence"/>
</dbReference>
<dbReference type="InterPro" id="IPR036236">
    <property type="entry name" value="Znf_C2H2_sf"/>
</dbReference>
<dbReference type="PANTHER" id="PTHR45891:SF3">
    <property type="entry name" value="ZINC FINGER PROTEIN 2"/>
    <property type="match status" value="1"/>
</dbReference>
<evidence type="ECO:0000256" key="3">
    <source>
        <dbReference type="ARBA" id="ARBA00022737"/>
    </source>
</evidence>
<dbReference type="OrthoDB" id="6417226at2759"/>
<gene>
    <name evidence="9" type="ORF">BLA29_001372</name>
</gene>
<feature type="domain" description="C2H2-type" evidence="8">
    <location>
        <begin position="262"/>
        <end position="283"/>
    </location>
</feature>
<feature type="region of interest" description="Disordered" evidence="7">
    <location>
        <begin position="321"/>
        <end position="345"/>
    </location>
</feature>